<name>A0ABT8DPG0_9BURK</name>
<dbReference type="SMART" id="SM00028">
    <property type="entry name" value="TPR"/>
    <property type="match status" value="7"/>
</dbReference>
<feature type="signal peptide" evidence="1">
    <location>
        <begin position="1"/>
        <end position="23"/>
    </location>
</feature>
<evidence type="ECO:0000313" key="3">
    <source>
        <dbReference type="Proteomes" id="UP001228044"/>
    </source>
</evidence>
<protein>
    <submittedName>
        <fullName evidence="2">Tetratricopeptide repeat protein</fullName>
    </submittedName>
</protein>
<dbReference type="EMBL" id="JAUHHC010000002">
    <property type="protein sequence ID" value="MDN3919863.1"/>
    <property type="molecule type" value="Genomic_DNA"/>
</dbReference>
<dbReference type="Gene3D" id="1.25.40.10">
    <property type="entry name" value="Tetratricopeptide repeat domain"/>
    <property type="match status" value="2"/>
</dbReference>
<organism evidence="2 3">
    <name type="scientific">Roseateles violae</name>
    <dbReference type="NCBI Taxonomy" id="3058042"/>
    <lineage>
        <taxon>Bacteria</taxon>
        <taxon>Pseudomonadati</taxon>
        <taxon>Pseudomonadota</taxon>
        <taxon>Betaproteobacteria</taxon>
        <taxon>Burkholderiales</taxon>
        <taxon>Sphaerotilaceae</taxon>
        <taxon>Roseateles</taxon>
    </lineage>
</organism>
<keyword evidence="1" id="KW-0732">Signal</keyword>
<evidence type="ECO:0000256" key="1">
    <source>
        <dbReference type="SAM" id="SignalP"/>
    </source>
</evidence>
<dbReference type="Proteomes" id="UP001228044">
    <property type="component" value="Unassembled WGS sequence"/>
</dbReference>
<reference evidence="2 3" key="1">
    <citation type="submission" date="2023-06" db="EMBL/GenBank/DDBJ databases">
        <title>Pelomonas sp. PFR6 16S ribosomal RNA gene Genome sequencing and assembly.</title>
        <authorList>
            <person name="Woo H."/>
        </authorList>
    </citation>
    <scope>NUCLEOTIDE SEQUENCE [LARGE SCALE GENOMIC DNA]</scope>
    <source>
        <strain evidence="2 3">PFR6</strain>
    </source>
</reference>
<dbReference type="PANTHER" id="PTHR12558">
    <property type="entry name" value="CELL DIVISION CYCLE 16,23,27"/>
    <property type="match status" value="1"/>
</dbReference>
<dbReference type="InterPro" id="IPR011990">
    <property type="entry name" value="TPR-like_helical_dom_sf"/>
</dbReference>
<dbReference type="RefSeq" id="WP_290358188.1">
    <property type="nucleotide sequence ID" value="NZ_JAUHHC010000002.1"/>
</dbReference>
<sequence length="808" mass="88848">MAVHFFRGLLAGLCIAGTAAAAAASSTPAPAPTTARLTVLLEQQDYRAAEPLLRPLLARRTSSEAERAAIYVWLFARDDLAEVERRAALGEAAVDRQARGRLALERRDFEPARQQFEAALARATRPAERAAALKGLGQIAYQQRDFDASLARLQQGLAEQRTADGLVALADTLIRLGRTEEAIAAAEQALALNRFHEQAHYLLGNGYTRLSYTQLEQRDPVALKAATALVHQGAAAFVRGDFAAARDLGFGALRRCPGFGRAHALLAKALESQRFAIDVHRADYERRFAALPMPEVPAIERYVLNWAELSPRHQKRVALSVAPWKAFIPLLVEGGATHYIKPLDMKLSDTPGGRALKDQRIEYDSRLWDDVRGAGGYHTVTGIEDVERSIFERYNTVLHELTHQVHGVLTAEQSRAIQELYRQAKERDAKTRQAFLSRYAGGSVWEYFAEGANALESPRRDRFDHREIVRERLAELDPALLGLVQQMFALREVSASLPIAFVNAGYQRLEDGQLAPALDFFERARQVAASDERVLGANLYGRALQGDGSGVRALAAEALALHPRSGELRVSASDALWHSGRPLAELAAELAAAREGLAGEDRFRVELALADAWRKLGEGERALAAYEAALAYQADSPEALWGRAASLALLRRWDEAFALYERVTRLRTGLLALRTDQARDLLRAGRFEPAREQLQAARLLDAGDPNLLALEGAWSLLAAGDAAAALRQAEAALAKGPWCDLALIVQAAALRALGRADEARLALTPLRRRIEQGAAPGYVFRPEQSSWISVHELPAVERAWMEELLARR</sequence>
<dbReference type="InterPro" id="IPR019734">
    <property type="entry name" value="TPR_rpt"/>
</dbReference>
<keyword evidence="3" id="KW-1185">Reference proteome</keyword>
<dbReference type="PANTHER" id="PTHR12558:SF13">
    <property type="entry name" value="CELL DIVISION CYCLE PROTEIN 27 HOMOLOG"/>
    <property type="match status" value="1"/>
</dbReference>
<feature type="chain" id="PRO_5046037762" evidence="1">
    <location>
        <begin position="24"/>
        <end position="808"/>
    </location>
</feature>
<accession>A0ABT8DPG0</accession>
<dbReference type="Pfam" id="PF13432">
    <property type="entry name" value="TPR_16"/>
    <property type="match status" value="3"/>
</dbReference>
<proteinExistence type="predicted"/>
<evidence type="ECO:0000313" key="2">
    <source>
        <dbReference type="EMBL" id="MDN3919863.1"/>
    </source>
</evidence>
<comment type="caution">
    <text evidence="2">The sequence shown here is derived from an EMBL/GenBank/DDBJ whole genome shotgun (WGS) entry which is preliminary data.</text>
</comment>
<dbReference type="SUPFAM" id="SSF48452">
    <property type="entry name" value="TPR-like"/>
    <property type="match status" value="2"/>
</dbReference>
<dbReference type="SUPFAM" id="SSF55486">
    <property type="entry name" value="Metalloproteases ('zincins'), catalytic domain"/>
    <property type="match status" value="1"/>
</dbReference>
<gene>
    <name evidence="2" type="ORF">QWJ38_06165</name>
</gene>